<feature type="region of interest" description="Disordered" evidence="3">
    <location>
        <begin position="1"/>
        <end position="23"/>
    </location>
</feature>
<dbReference type="Proteomes" id="UP001597326">
    <property type="component" value="Unassembled WGS sequence"/>
</dbReference>
<proteinExistence type="predicted"/>
<protein>
    <submittedName>
        <fullName evidence="4">DNA-3-methyladenine glycosylase family protein</fullName>
    </submittedName>
</protein>
<dbReference type="PANTHER" id="PTHR43003:SF6">
    <property type="entry name" value="DNA GLYCOSYLASE"/>
    <property type="match status" value="1"/>
</dbReference>
<dbReference type="SUPFAM" id="SSF48150">
    <property type="entry name" value="DNA-glycosylase"/>
    <property type="match status" value="1"/>
</dbReference>
<gene>
    <name evidence="4" type="ORF">ACFSCS_15315</name>
</gene>
<comment type="caution">
    <text evidence="4">The sequence shown here is derived from an EMBL/GenBank/DDBJ whole genome shotgun (WGS) entry which is preliminary data.</text>
</comment>
<evidence type="ECO:0000256" key="1">
    <source>
        <dbReference type="ARBA" id="ARBA00022763"/>
    </source>
</evidence>
<dbReference type="InterPro" id="IPR051912">
    <property type="entry name" value="Alkylbase_DNA_Glycosylase/TA"/>
</dbReference>
<evidence type="ECO:0000256" key="3">
    <source>
        <dbReference type="SAM" id="MobiDB-lite"/>
    </source>
</evidence>
<evidence type="ECO:0000256" key="2">
    <source>
        <dbReference type="ARBA" id="ARBA00023204"/>
    </source>
</evidence>
<keyword evidence="5" id="KW-1185">Reference proteome</keyword>
<dbReference type="Gene3D" id="1.10.340.30">
    <property type="entry name" value="Hypothetical protein, domain 2"/>
    <property type="match status" value="1"/>
</dbReference>
<organism evidence="4 5">
    <name type="scientific">Luteococcus peritonei</name>
    <dbReference type="NCBI Taxonomy" id="88874"/>
    <lineage>
        <taxon>Bacteria</taxon>
        <taxon>Bacillati</taxon>
        <taxon>Actinomycetota</taxon>
        <taxon>Actinomycetes</taxon>
        <taxon>Propionibacteriales</taxon>
        <taxon>Propionibacteriaceae</taxon>
        <taxon>Luteococcus</taxon>
    </lineage>
</organism>
<dbReference type="InterPro" id="IPR011257">
    <property type="entry name" value="DNA_glycosylase"/>
</dbReference>
<keyword evidence="2" id="KW-0234">DNA repair</keyword>
<name>A0ABW4S149_9ACTN</name>
<dbReference type="PANTHER" id="PTHR43003">
    <property type="entry name" value="DNA-3-METHYLADENINE GLYCOSYLASE"/>
    <property type="match status" value="1"/>
</dbReference>
<evidence type="ECO:0000313" key="4">
    <source>
        <dbReference type="EMBL" id="MFD1891540.1"/>
    </source>
</evidence>
<evidence type="ECO:0000313" key="5">
    <source>
        <dbReference type="Proteomes" id="UP001597326"/>
    </source>
</evidence>
<sequence>MADPLHPPAQRAASTLPNPTVAPNAPRMLAGAGHERLVRGAAGRLSVCIGRLNRGPGDPTHRRVSGTWYRACNSPEGGVLLELRDQGPDVRVRAWGEGRHWALEQAPRLLGCHDEADFRPHHPLLATLVRRHPALRIGATDLVCESLLPSVVEQKVTGAEAFRAIHRLTRLFADPAPGPATREGHPAHGMRLPLRAEQWAAVPSWDYLRAGVEQKRSATVVGCARRGRALERTLSHDHPDVALQSLPGIGPWTSARTRQQAHGDADAWSIGDYHVPRAISFALCGEQLDDDGCAELLEPFAGHRYRVELLLGRAGVAVERHGPRRTLPGHIGL</sequence>
<dbReference type="RefSeq" id="WP_343876027.1">
    <property type="nucleotide sequence ID" value="NZ_BAAAIX010000037.1"/>
</dbReference>
<dbReference type="EMBL" id="JBHUFZ010000036">
    <property type="protein sequence ID" value="MFD1891540.1"/>
    <property type="molecule type" value="Genomic_DNA"/>
</dbReference>
<accession>A0ABW4S149</accession>
<keyword evidence="1" id="KW-0227">DNA damage</keyword>
<reference evidence="5" key="1">
    <citation type="journal article" date="2019" name="Int. J. Syst. Evol. Microbiol.">
        <title>The Global Catalogue of Microorganisms (GCM) 10K type strain sequencing project: providing services to taxonomists for standard genome sequencing and annotation.</title>
        <authorList>
            <consortium name="The Broad Institute Genomics Platform"/>
            <consortium name="The Broad Institute Genome Sequencing Center for Infectious Disease"/>
            <person name="Wu L."/>
            <person name="Ma J."/>
        </authorList>
    </citation>
    <scope>NUCLEOTIDE SEQUENCE [LARGE SCALE GENOMIC DNA]</scope>
    <source>
        <strain evidence="5">CAIM 431</strain>
    </source>
</reference>